<dbReference type="PANTHER" id="PTHR43065">
    <property type="entry name" value="SENSOR HISTIDINE KINASE"/>
    <property type="match status" value="1"/>
</dbReference>
<name>A0A840V3H8_9BACT</name>
<accession>A0A840V3H8</accession>
<dbReference type="SUPFAM" id="SSF47384">
    <property type="entry name" value="Homodimeric domain of signal transducing histidine kinase"/>
    <property type="match status" value="1"/>
</dbReference>
<keyword evidence="8" id="KW-0902">Two-component regulatory system</keyword>
<keyword evidence="7" id="KW-0067">ATP-binding</keyword>
<dbReference type="InterPro" id="IPR003594">
    <property type="entry name" value="HATPase_dom"/>
</dbReference>
<dbReference type="Pfam" id="PF02518">
    <property type="entry name" value="HATPase_c"/>
    <property type="match status" value="1"/>
</dbReference>
<evidence type="ECO:0000256" key="1">
    <source>
        <dbReference type="ARBA" id="ARBA00000085"/>
    </source>
</evidence>
<dbReference type="InterPro" id="IPR036890">
    <property type="entry name" value="HATPase_C_sf"/>
</dbReference>
<evidence type="ECO:0000313" key="12">
    <source>
        <dbReference type="Proteomes" id="UP000539642"/>
    </source>
</evidence>
<feature type="compositionally biased region" description="Basic and acidic residues" evidence="9">
    <location>
        <begin position="1"/>
        <end position="18"/>
    </location>
</feature>
<dbReference type="EC" id="2.7.13.3" evidence="2"/>
<dbReference type="Gene3D" id="1.10.287.130">
    <property type="match status" value="1"/>
</dbReference>
<dbReference type="SUPFAM" id="SSF55874">
    <property type="entry name" value="ATPase domain of HSP90 chaperone/DNA topoisomerase II/histidine kinase"/>
    <property type="match status" value="1"/>
</dbReference>
<keyword evidence="6 11" id="KW-0418">Kinase</keyword>
<dbReference type="AlphaFoldDB" id="A0A840V3H8"/>
<dbReference type="InterPro" id="IPR003661">
    <property type="entry name" value="HisK_dim/P_dom"/>
</dbReference>
<dbReference type="PANTHER" id="PTHR43065:SF10">
    <property type="entry name" value="PEROXIDE STRESS-ACTIVATED HISTIDINE KINASE MAK3"/>
    <property type="match status" value="1"/>
</dbReference>
<keyword evidence="5" id="KW-0547">Nucleotide-binding</keyword>
<dbReference type="RefSeq" id="WP_183350898.1">
    <property type="nucleotide sequence ID" value="NZ_JACHEO010000010.1"/>
</dbReference>
<dbReference type="InterPro" id="IPR035965">
    <property type="entry name" value="PAS-like_dom_sf"/>
</dbReference>
<evidence type="ECO:0000256" key="8">
    <source>
        <dbReference type="ARBA" id="ARBA00023012"/>
    </source>
</evidence>
<evidence type="ECO:0000259" key="10">
    <source>
        <dbReference type="PROSITE" id="PS50109"/>
    </source>
</evidence>
<organism evidence="11 12">
    <name type="scientific">Desulfoprunum benzoelyticum</name>
    <dbReference type="NCBI Taxonomy" id="1506996"/>
    <lineage>
        <taxon>Bacteria</taxon>
        <taxon>Pseudomonadati</taxon>
        <taxon>Thermodesulfobacteriota</taxon>
        <taxon>Desulfobulbia</taxon>
        <taxon>Desulfobulbales</taxon>
        <taxon>Desulfobulbaceae</taxon>
        <taxon>Desulfoprunum</taxon>
    </lineage>
</organism>
<dbReference type="GO" id="GO:0000155">
    <property type="term" value="F:phosphorelay sensor kinase activity"/>
    <property type="evidence" value="ECO:0007669"/>
    <property type="project" value="InterPro"/>
</dbReference>
<keyword evidence="12" id="KW-1185">Reference proteome</keyword>
<evidence type="ECO:0000256" key="7">
    <source>
        <dbReference type="ARBA" id="ARBA00022840"/>
    </source>
</evidence>
<comment type="catalytic activity">
    <reaction evidence="1">
        <text>ATP + protein L-histidine = ADP + protein N-phospho-L-histidine.</text>
        <dbReference type="EC" id="2.7.13.3"/>
    </reaction>
</comment>
<evidence type="ECO:0000256" key="3">
    <source>
        <dbReference type="ARBA" id="ARBA00022553"/>
    </source>
</evidence>
<keyword evidence="4" id="KW-0808">Transferase</keyword>
<feature type="region of interest" description="Disordered" evidence="9">
    <location>
        <begin position="1"/>
        <end position="21"/>
    </location>
</feature>
<dbReference type="SUPFAM" id="SSF55785">
    <property type="entry name" value="PYP-like sensor domain (PAS domain)"/>
    <property type="match status" value="1"/>
</dbReference>
<evidence type="ECO:0000256" key="5">
    <source>
        <dbReference type="ARBA" id="ARBA00022741"/>
    </source>
</evidence>
<proteinExistence type="predicted"/>
<dbReference type="CDD" id="cd00082">
    <property type="entry name" value="HisKA"/>
    <property type="match status" value="1"/>
</dbReference>
<dbReference type="InterPro" id="IPR036097">
    <property type="entry name" value="HisK_dim/P_sf"/>
</dbReference>
<dbReference type="EMBL" id="JACHEO010000010">
    <property type="protein sequence ID" value="MBB5348299.1"/>
    <property type="molecule type" value="Genomic_DNA"/>
</dbReference>
<sequence length="419" mass="46857">MDTPEHNRDETGNNRDETGNGLVKLLEKQKKDLVIRVLKKHEELQAGKEFTNKILTSLSEIFFLLDKDFYVVQSNKEFNSCLGYTPDWNHPLHLEQLVGREHYDMVVDAIAAGECNITEIFLQAENGREIPVTLKGSTYVTESGRVLHMFIASDKSDFYKMMTRMREVQDQLTHSARLASLGEMAAGIGHELSQPLNAILLLSRNCLKAMQTPLHHQKMIEENLSIIIDRVNKASSIINSLKSFATKARDTMVPVNINSILLDILQFFESQLTLSDIGLDLDLDTRHTIEVMGQEVKLEQVFFNLIQNAILSLGKTSQPRLAISTGIQESINPATLKEEPYARITVRDNGEGIPREIQEKIFDPFFTTRAAGSGMGLGLSIVDRIVRGFNGYIRVDSAPNAGTSFTVFLPAHQGDNIAA</sequence>
<dbReference type="InterPro" id="IPR000014">
    <property type="entry name" value="PAS"/>
</dbReference>
<dbReference type="Gene3D" id="3.30.565.10">
    <property type="entry name" value="Histidine kinase-like ATPase, C-terminal domain"/>
    <property type="match status" value="1"/>
</dbReference>
<evidence type="ECO:0000256" key="4">
    <source>
        <dbReference type="ARBA" id="ARBA00022679"/>
    </source>
</evidence>
<evidence type="ECO:0000313" key="11">
    <source>
        <dbReference type="EMBL" id="MBB5348299.1"/>
    </source>
</evidence>
<dbReference type="SMART" id="SM00388">
    <property type="entry name" value="HisKA"/>
    <property type="match status" value="1"/>
</dbReference>
<gene>
    <name evidence="11" type="ORF">HNQ81_002030</name>
</gene>
<evidence type="ECO:0000256" key="6">
    <source>
        <dbReference type="ARBA" id="ARBA00022777"/>
    </source>
</evidence>
<evidence type="ECO:0000256" key="2">
    <source>
        <dbReference type="ARBA" id="ARBA00012438"/>
    </source>
</evidence>
<dbReference type="GO" id="GO:0005524">
    <property type="term" value="F:ATP binding"/>
    <property type="evidence" value="ECO:0007669"/>
    <property type="project" value="UniProtKB-KW"/>
</dbReference>
<dbReference type="Pfam" id="PF00512">
    <property type="entry name" value="HisKA"/>
    <property type="match status" value="1"/>
</dbReference>
<dbReference type="InterPro" id="IPR005467">
    <property type="entry name" value="His_kinase_dom"/>
</dbReference>
<comment type="caution">
    <text evidence="11">The sequence shown here is derived from an EMBL/GenBank/DDBJ whole genome shotgun (WGS) entry which is preliminary data.</text>
</comment>
<dbReference type="Pfam" id="PF13426">
    <property type="entry name" value="PAS_9"/>
    <property type="match status" value="1"/>
</dbReference>
<dbReference type="SMART" id="SM00387">
    <property type="entry name" value="HATPase_c"/>
    <property type="match status" value="1"/>
</dbReference>
<protein>
    <recommendedName>
        <fullName evidence="2">histidine kinase</fullName>
        <ecNumber evidence="2">2.7.13.3</ecNumber>
    </recommendedName>
</protein>
<feature type="domain" description="Histidine kinase" evidence="10">
    <location>
        <begin position="187"/>
        <end position="413"/>
    </location>
</feature>
<dbReference type="InterPro" id="IPR004358">
    <property type="entry name" value="Sig_transdc_His_kin-like_C"/>
</dbReference>
<dbReference type="PRINTS" id="PR00344">
    <property type="entry name" value="BCTRLSENSOR"/>
</dbReference>
<reference evidence="11 12" key="1">
    <citation type="submission" date="2020-08" db="EMBL/GenBank/DDBJ databases">
        <title>Genomic Encyclopedia of Type Strains, Phase IV (KMG-IV): sequencing the most valuable type-strain genomes for metagenomic binning, comparative biology and taxonomic classification.</title>
        <authorList>
            <person name="Goeker M."/>
        </authorList>
    </citation>
    <scope>NUCLEOTIDE SEQUENCE [LARGE SCALE GENOMIC DNA]</scope>
    <source>
        <strain evidence="11 12">DSM 28570</strain>
    </source>
</reference>
<keyword evidence="3" id="KW-0597">Phosphoprotein</keyword>
<evidence type="ECO:0000256" key="9">
    <source>
        <dbReference type="SAM" id="MobiDB-lite"/>
    </source>
</evidence>
<dbReference type="PROSITE" id="PS50109">
    <property type="entry name" value="HIS_KIN"/>
    <property type="match status" value="1"/>
</dbReference>
<dbReference type="Gene3D" id="3.30.450.20">
    <property type="entry name" value="PAS domain"/>
    <property type="match status" value="1"/>
</dbReference>
<dbReference type="Proteomes" id="UP000539642">
    <property type="component" value="Unassembled WGS sequence"/>
</dbReference>